<dbReference type="CDD" id="cd00130">
    <property type="entry name" value="PAS"/>
    <property type="match status" value="1"/>
</dbReference>
<name>A0A9X3UKK0_9HYPH</name>
<dbReference type="SMART" id="SM00421">
    <property type="entry name" value="HTH_LUXR"/>
    <property type="match status" value="1"/>
</dbReference>
<dbReference type="PROSITE" id="PS00622">
    <property type="entry name" value="HTH_LUXR_1"/>
    <property type="match status" value="1"/>
</dbReference>
<dbReference type="PRINTS" id="PR00038">
    <property type="entry name" value="HTHLUXR"/>
</dbReference>
<dbReference type="InterPro" id="IPR036388">
    <property type="entry name" value="WH-like_DNA-bd_sf"/>
</dbReference>
<keyword evidence="3" id="KW-0804">Transcription</keyword>
<feature type="domain" description="HTH luxR-type" evidence="4">
    <location>
        <begin position="124"/>
        <end position="189"/>
    </location>
</feature>
<keyword evidence="6" id="KW-1185">Reference proteome</keyword>
<organism evidence="5 6">
    <name type="scientific">Hoeflea prorocentri</name>
    <dbReference type="NCBI Taxonomy" id="1922333"/>
    <lineage>
        <taxon>Bacteria</taxon>
        <taxon>Pseudomonadati</taxon>
        <taxon>Pseudomonadota</taxon>
        <taxon>Alphaproteobacteria</taxon>
        <taxon>Hyphomicrobiales</taxon>
        <taxon>Rhizobiaceae</taxon>
        <taxon>Hoeflea</taxon>
    </lineage>
</organism>
<sequence>MSIPRNPMDPRAMLEMAFNEAPIGIVMTQHRIIRYYNKAFAEMFGYCGDELRDQSFAILYPSLDEFVKIGNIGLRPLRETGRYSDERIMARRDGSLFWCRVRGNSLTRDDPLAHAVWSLADLSHERPVIALTMRERQIVMHLGEGRTSKDIARILEISPRTVEAYRARLLKKVGAANVAELLSNVGGMPG</sequence>
<dbReference type="PANTHER" id="PTHR44688">
    <property type="entry name" value="DNA-BINDING TRANSCRIPTIONAL ACTIVATOR DEVR_DOSR"/>
    <property type="match status" value="1"/>
</dbReference>
<dbReference type="Proteomes" id="UP001151234">
    <property type="component" value="Unassembled WGS sequence"/>
</dbReference>
<dbReference type="Gene3D" id="3.30.450.20">
    <property type="entry name" value="PAS domain"/>
    <property type="match status" value="1"/>
</dbReference>
<evidence type="ECO:0000256" key="1">
    <source>
        <dbReference type="ARBA" id="ARBA00023015"/>
    </source>
</evidence>
<gene>
    <name evidence="5" type="ORF">OQ273_19720</name>
</gene>
<dbReference type="PROSITE" id="PS50043">
    <property type="entry name" value="HTH_LUXR_2"/>
    <property type="match status" value="1"/>
</dbReference>
<protein>
    <submittedName>
        <fullName evidence="5">LuxR C-terminal-related transcriptional regulator</fullName>
    </submittedName>
</protein>
<accession>A0A9X3UKK0</accession>
<dbReference type="Pfam" id="PF13426">
    <property type="entry name" value="PAS_9"/>
    <property type="match status" value="1"/>
</dbReference>
<dbReference type="NCBIfam" id="TIGR00229">
    <property type="entry name" value="sensory_box"/>
    <property type="match status" value="1"/>
</dbReference>
<dbReference type="SMART" id="SM00091">
    <property type="entry name" value="PAS"/>
    <property type="match status" value="1"/>
</dbReference>
<dbReference type="EMBL" id="JAPJZI010000001">
    <property type="protein sequence ID" value="MDA5400812.1"/>
    <property type="molecule type" value="Genomic_DNA"/>
</dbReference>
<dbReference type="Gene3D" id="1.10.10.10">
    <property type="entry name" value="Winged helix-like DNA-binding domain superfamily/Winged helix DNA-binding domain"/>
    <property type="match status" value="1"/>
</dbReference>
<dbReference type="CDD" id="cd06170">
    <property type="entry name" value="LuxR_C_like"/>
    <property type="match status" value="1"/>
</dbReference>
<dbReference type="InterPro" id="IPR016032">
    <property type="entry name" value="Sig_transdc_resp-reg_C-effctor"/>
</dbReference>
<evidence type="ECO:0000256" key="2">
    <source>
        <dbReference type="ARBA" id="ARBA00023125"/>
    </source>
</evidence>
<dbReference type="PANTHER" id="PTHR44688:SF16">
    <property type="entry name" value="DNA-BINDING TRANSCRIPTIONAL ACTIVATOR DEVR_DOSR"/>
    <property type="match status" value="1"/>
</dbReference>
<dbReference type="Pfam" id="PF00196">
    <property type="entry name" value="GerE"/>
    <property type="match status" value="1"/>
</dbReference>
<evidence type="ECO:0000313" key="6">
    <source>
        <dbReference type="Proteomes" id="UP001151234"/>
    </source>
</evidence>
<dbReference type="InterPro" id="IPR000014">
    <property type="entry name" value="PAS"/>
</dbReference>
<dbReference type="AlphaFoldDB" id="A0A9X3UKK0"/>
<comment type="caution">
    <text evidence="5">The sequence shown here is derived from an EMBL/GenBank/DDBJ whole genome shotgun (WGS) entry which is preliminary data.</text>
</comment>
<keyword evidence="1" id="KW-0805">Transcription regulation</keyword>
<dbReference type="SUPFAM" id="SSF46894">
    <property type="entry name" value="C-terminal effector domain of the bipartite response regulators"/>
    <property type="match status" value="1"/>
</dbReference>
<dbReference type="InterPro" id="IPR035965">
    <property type="entry name" value="PAS-like_dom_sf"/>
</dbReference>
<dbReference type="RefSeq" id="WP_267992637.1">
    <property type="nucleotide sequence ID" value="NZ_JAPJZI010000001.1"/>
</dbReference>
<dbReference type="SUPFAM" id="SSF55785">
    <property type="entry name" value="PYP-like sensor domain (PAS domain)"/>
    <property type="match status" value="1"/>
</dbReference>
<evidence type="ECO:0000259" key="4">
    <source>
        <dbReference type="PROSITE" id="PS50043"/>
    </source>
</evidence>
<evidence type="ECO:0000313" key="5">
    <source>
        <dbReference type="EMBL" id="MDA5400812.1"/>
    </source>
</evidence>
<proteinExistence type="predicted"/>
<dbReference type="GO" id="GO:0003677">
    <property type="term" value="F:DNA binding"/>
    <property type="evidence" value="ECO:0007669"/>
    <property type="project" value="UniProtKB-KW"/>
</dbReference>
<reference evidence="5" key="1">
    <citation type="submission" date="2022-11" db="EMBL/GenBank/DDBJ databases">
        <title>Draft genome sequence of Hoeflea poritis E7-10 and Hoeflea prorocentri PM5-8, separated from scleractinian coral Porites lutea and marine dinoflagellate.</title>
        <authorList>
            <person name="Zhang G."/>
            <person name="Wei Q."/>
            <person name="Cai L."/>
        </authorList>
    </citation>
    <scope>NUCLEOTIDE SEQUENCE</scope>
    <source>
        <strain evidence="5">PM5-8</strain>
    </source>
</reference>
<evidence type="ECO:0000256" key="3">
    <source>
        <dbReference type="ARBA" id="ARBA00023163"/>
    </source>
</evidence>
<dbReference type="InterPro" id="IPR000792">
    <property type="entry name" value="Tscrpt_reg_LuxR_C"/>
</dbReference>
<dbReference type="GO" id="GO:0006355">
    <property type="term" value="P:regulation of DNA-templated transcription"/>
    <property type="evidence" value="ECO:0007669"/>
    <property type="project" value="InterPro"/>
</dbReference>
<keyword evidence="2" id="KW-0238">DNA-binding</keyword>